<evidence type="ECO:0000313" key="2">
    <source>
        <dbReference type="Proteomes" id="UP001157006"/>
    </source>
</evidence>
<reference evidence="1 2" key="1">
    <citation type="submission" date="2023-01" db="EMBL/GenBank/DDBJ databases">
        <authorList>
            <person name="Kreplak J."/>
        </authorList>
    </citation>
    <scope>NUCLEOTIDE SEQUENCE [LARGE SCALE GENOMIC DNA]</scope>
</reference>
<sequence length="233" mass="26588">MSSSPPEASIKPPQDEHEPYLSRCFCLIMRSCCCCMRRTLKGFVAERGSKLMKRFRAVVNSVSLVLTIGSWLRVDTVTVVVFCLKFVELVMGSWFMNYDFGWEAESKTPLSSWDKLEIPLKLHLKSQRRKDPSLEPETRISGLVGLITRSSEDLCIILNPVDIKNRIIELELEKFITHRIPFSKLLITCSKGESIRCIIKMDDCLCRFSFGMKHGLRLGHNQVGTGQSWKIVA</sequence>
<protein>
    <submittedName>
        <fullName evidence="1">Uncharacterized protein</fullName>
    </submittedName>
</protein>
<evidence type="ECO:0000313" key="1">
    <source>
        <dbReference type="EMBL" id="CAI8609417.1"/>
    </source>
</evidence>
<proteinExistence type="predicted"/>
<dbReference type="AlphaFoldDB" id="A0AAV1AIT7"/>
<accession>A0AAV1AIT7</accession>
<dbReference type="EMBL" id="OX451739">
    <property type="protein sequence ID" value="CAI8609417.1"/>
    <property type="molecule type" value="Genomic_DNA"/>
</dbReference>
<gene>
    <name evidence="1" type="ORF">VFH_IV132320</name>
</gene>
<dbReference type="Proteomes" id="UP001157006">
    <property type="component" value="Chromosome 4"/>
</dbReference>
<name>A0AAV1AIT7_VICFA</name>
<keyword evidence="2" id="KW-1185">Reference proteome</keyword>
<organism evidence="1 2">
    <name type="scientific">Vicia faba</name>
    <name type="common">Broad bean</name>
    <name type="synonym">Faba vulgaris</name>
    <dbReference type="NCBI Taxonomy" id="3906"/>
    <lineage>
        <taxon>Eukaryota</taxon>
        <taxon>Viridiplantae</taxon>
        <taxon>Streptophyta</taxon>
        <taxon>Embryophyta</taxon>
        <taxon>Tracheophyta</taxon>
        <taxon>Spermatophyta</taxon>
        <taxon>Magnoliopsida</taxon>
        <taxon>eudicotyledons</taxon>
        <taxon>Gunneridae</taxon>
        <taxon>Pentapetalae</taxon>
        <taxon>rosids</taxon>
        <taxon>fabids</taxon>
        <taxon>Fabales</taxon>
        <taxon>Fabaceae</taxon>
        <taxon>Papilionoideae</taxon>
        <taxon>50 kb inversion clade</taxon>
        <taxon>NPAAA clade</taxon>
        <taxon>Hologalegina</taxon>
        <taxon>IRL clade</taxon>
        <taxon>Fabeae</taxon>
        <taxon>Vicia</taxon>
    </lineage>
</organism>